<evidence type="ECO:0000259" key="4">
    <source>
        <dbReference type="Pfam" id="PF07731"/>
    </source>
</evidence>
<dbReference type="PANTHER" id="PTHR48267:SF1">
    <property type="entry name" value="BILIRUBIN OXIDASE"/>
    <property type="match status" value="1"/>
</dbReference>
<dbReference type="InterPro" id="IPR011706">
    <property type="entry name" value="Cu-oxidase_C"/>
</dbReference>
<evidence type="ECO:0000256" key="2">
    <source>
        <dbReference type="ARBA" id="ARBA00023008"/>
    </source>
</evidence>
<keyword evidence="7" id="KW-1185">Reference proteome</keyword>
<dbReference type="Proteomes" id="UP000028045">
    <property type="component" value="Unassembled WGS sequence"/>
</dbReference>
<dbReference type="CDD" id="cd13889">
    <property type="entry name" value="CuRO_3_BOD"/>
    <property type="match status" value="1"/>
</dbReference>
<dbReference type="PANTHER" id="PTHR48267">
    <property type="entry name" value="CUPREDOXIN SUPERFAMILY PROTEIN"/>
    <property type="match status" value="1"/>
</dbReference>
<dbReference type="EMBL" id="KL648585">
    <property type="protein sequence ID" value="KEY68236.1"/>
    <property type="molecule type" value="Genomic_DNA"/>
</dbReference>
<dbReference type="GO" id="GO:0016491">
    <property type="term" value="F:oxidoreductase activity"/>
    <property type="evidence" value="ECO:0007669"/>
    <property type="project" value="InterPro"/>
</dbReference>
<comment type="similarity">
    <text evidence="1">Belongs to the multicopper oxidase family.</text>
</comment>
<evidence type="ECO:0000313" key="7">
    <source>
        <dbReference type="Proteomes" id="UP000028045"/>
    </source>
</evidence>
<feature type="signal peptide" evidence="3">
    <location>
        <begin position="1"/>
        <end position="20"/>
    </location>
</feature>
<protein>
    <recommendedName>
        <fullName evidence="8">Bilirubin oxidase</fullName>
    </recommendedName>
</protein>
<dbReference type="HOGENOM" id="CLU_009100_2_2_1"/>
<sequence>MLFKTGYLAAASCLLANIVAQETTLAERSAIDGLNTAPTHSLVRRKDWESPAYTLLFRTALPIPPVKKPKLILQNPISGKDIWYFELEIKEFLHQVYPNLRPARLVGYDGIGPGPTFIIPVGTETVVRILNSAPRDETSVHLHGSPSRAPFDGWAEDVTYPGQYKDYYFPNYQSARFLWYHDHAFEKTAENAYFGQTGAYILHNPAEDVLGLPSGYGEFDIPLVLTAKYYNRDGTLKSTAGEDSELAGDIIHVNGQPWPFFNVQPRKYRLRFLNAAVSRSWDLYFVRTTALKTRLPFQVIASDAGLLSAPVPATDLYISPGERYEVVIDFSAYAGQSIDIRQVPEANDVSVDDEYLHTDKTMRFVVSSTPVQDPSRVPSTLRQLPVVSATSVQTRHFKFGRSNGQWLINDVGFADVENRVLARPAIGTVETWELENSSGGWSHPVHLHLVDFKVIKRTGGRNRVLPYEANGFKDVVWLGRGETLTIEAHYLPWTGVYMWHCHNLIHEDHDMMAVFNATALTSLGYDETTDFSDPMDPRWRAVPFSRSDFTARTGPFTDAAITAKVNLLAEEEPYSQLDDALEVYGKRDVITSSKPIPRYRRIKI</sequence>
<keyword evidence="2" id="KW-0186">Copper</keyword>
<dbReference type="SUPFAM" id="SSF49503">
    <property type="entry name" value="Cupredoxins"/>
    <property type="match status" value="2"/>
</dbReference>
<feature type="domain" description="Plastocyanin-like" evidence="5">
    <location>
        <begin position="101"/>
        <end position="206"/>
    </location>
</feature>
<dbReference type="AlphaFoldDB" id="A0A084ASF7"/>
<keyword evidence="3" id="KW-0732">Signal</keyword>
<evidence type="ECO:0000256" key="3">
    <source>
        <dbReference type="SAM" id="SignalP"/>
    </source>
</evidence>
<feature type="chain" id="PRO_5001771108" description="Bilirubin oxidase" evidence="3">
    <location>
        <begin position="21"/>
        <end position="604"/>
    </location>
</feature>
<evidence type="ECO:0000259" key="5">
    <source>
        <dbReference type="Pfam" id="PF07732"/>
    </source>
</evidence>
<reference evidence="6 7" key="1">
    <citation type="journal article" date="2014" name="BMC Genomics">
        <title>Comparative genome sequencing reveals chemotype-specific gene clusters in the toxigenic black mold Stachybotrys.</title>
        <authorList>
            <person name="Semeiks J."/>
            <person name="Borek D."/>
            <person name="Otwinowski Z."/>
            <person name="Grishin N.V."/>
        </authorList>
    </citation>
    <scope>NUCLEOTIDE SEQUENCE [LARGE SCALE GENOMIC DNA]</scope>
    <source>
        <strain evidence="7">CBS 109288 / IBT 7711</strain>
    </source>
</reference>
<evidence type="ECO:0008006" key="8">
    <source>
        <dbReference type="Google" id="ProtNLM"/>
    </source>
</evidence>
<dbReference type="Pfam" id="PF07731">
    <property type="entry name" value="Cu-oxidase_2"/>
    <property type="match status" value="1"/>
</dbReference>
<dbReference type="Gene3D" id="2.60.40.420">
    <property type="entry name" value="Cupredoxins - blue copper proteins"/>
    <property type="match status" value="3"/>
</dbReference>
<evidence type="ECO:0000313" key="6">
    <source>
        <dbReference type="EMBL" id="KEY68236.1"/>
    </source>
</evidence>
<accession>A0A084ASF7</accession>
<dbReference type="InterPro" id="IPR045087">
    <property type="entry name" value="Cu-oxidase_fam"/>
</dbReference>
<evidence type="ECO:0000256" key="1">
    <source>
        <dbReference type="ARBA" id="ARBA00010609"/>
    </source>
</evidence>
<gene>
    <name evidence="6" type="ORF">S7711_04769</name>
</gene>
<dbReference type="InterPro" id="IPR008972">
    <property type="entry name" value="Cupredoxin"/>
</dbReference>
<proteinExistence type="inferred from homology"/>
<dbReference type="InterPro" id="IPR011707">
    <property type="entry name" value="Cu-oxidase-like_N"/>
</dbReference>
<name>A0A084ASF7_STACB</name>
<dbReference type="Pfam" id="PF07732">
    <property type="entry name" value="Cu-oxidase_3"/>
    <property type="match status" value="1"/>
</dbReference>
<feature type="domain" description="Plastocyanin-like" evidence="4">
    <location>
        <begin position="403"/>
        <end position="516"/>
    </location>
</feature>
<dbReference type="GO" id="GO:0005507">
    <property type="term" value="F:copper ion binding"/>
    <property type="evidence" value="ECO:0007669"/>
    <property type="project" value="InterPro"/>
</dbReference>
<dbReference type="OrthoDB" id="262547at2759"/>
<organism evidence="6 7">
    <name type="scientific">Stachybotrys chartarum (strain CBS 109288 / IBT 7711)</name>
    <name type="common">Toxic black mold</name>
    <name type="synonym">Stilbospora chartarum</name>
    <dbReference type="NCBI Taxonomy" id="1280523"/>
    <lineage>
        <taxon>Eukaryota</taxon>
        <taxon>Fungi</taxon>
        <taxon>Dikarya</taxon>
        <taxon>Ascomycota</taxon>
        <taxon>Pezizomycotina</taxon>
        <taxon>Sordariomycetes</taxon>
        <taxon>Hypocreomycetidae</taxon>
        <taxon>Hypocreales</taxon>
        <taxon>Stachybotryaceae</taxon>
        <taxon>Stachybotrys</taxon>
    </lineage>
</organism>